<protein>
    <recommendedName>
        <fullName evidence="3">Anti-sigma factor</fullName>
    </recommendedName>
</protein>
<organism evidence="1 2">
    <name type="scientific">Litoribacillus peritrichatus</name>
    <dbReference type="NCBI Taxonomy" id="718191"/>
    <lineage>
        <taxon>Bacteria</taxon>
        <taxon>Pseudomonadati</taxon>
        <taxon>Pseudomonadota</taxon>
        <taxon>Gammaproteobacteria</taxon>
        <taxon>Oceanospirillales</taxon>
        <taxon>Oceanospirillaceae</taxon>
        <taxon>Litoribacillus</taxon>
    </lineage>
</organism>
<accession>A0ABP7M1N6</accession>
<comment type="caution">
    <text evidence="1">The sequence shown here is derived from an EMBL/GenBank/DDBJ whole genome shotgun (WGS) entry which is preliminary data.</text>
</comment>
<evidence type="ECO:0008006" key="3">
    <source>
        <dbReference type="Google" id="ProtNLM"/>
    </source>
</evidence>
<name>A0ABP7M1N6_9GAMM</name>
<dbReference type="RefSeq" id="WP_344794621.1">
    <property type="nucleotide sequence ID" value="NZ_BAABBN010000004.1"/>
</dbReference>
<gene>
    <name evidence="1" type="ORF">GCM10022277_02350</name>
</gene>
<sequence>MSEKQPPKETFDVSALYRLHAVEQPPESLDQRILEQAKQHTQAANIDELDKQRSKRLGRSWQWPVSAAAVVVIASTLTIDLYQKDGMTVETFPEVQMHSPLPPASMMKPAQSMSDLRDFEAEHDLISEPEMAMDDLSEPAIIQNKQVLERETLRKEELRLERSKRERSALSSPQPMAAEMRTEMKAPKLERHRSPVEWLTEIERLLEEGRDSEAREALTKFREAHPLVEIPESIQALLPKVNAYEK</sequence>
<dbReference type="Proteomes" id="UP001501565">
    <property type="component" value="Unassembled WGS sequence"/>
</dbReference>
<evidence type="ECO:0000313" key="2">
    <source>
        <dbReference type="Proteomes" id="UP001501565"/>
    </source>
</evidence>
<keyword evidence="2" id="KW-1185">Reference proteome</keyword>
<proteinExistence type="predicted"/>
<dbReference type="EMBL" id="BAABBN010000004">
    <property type="protein sequence ID" value="GAA3911361.1"/>
    <property type="molecule type" value="Genomic_DNA"/>
</dbReference>
<reference evidence="2" key="1">
    <citation type="journal article" date="2019" name="Int. J. Syst. Evol. Microbiol.">
        <title>The Global Catalogue of Microorganisms (GCM) 10K type strain sequencing project: providing services to taxonomists for standard genome sequencing and annotation.</title>
        <authorList>
            <consortium name="The Broad Institute Genomics Platform"/>
            <consortium name="The Broad Institute Genome Sequencing Center for Infectious Disease"/>
            <person name="Wu L."/>
            <person name="Ma J."/>
        </authorList>
    </citation>
    <scope>NUCLEOTIDE SEQUENCE [LARGE SCALE GENOMIC DNA]</scope>
    <source>
        <strain evidence="2">JCM 17551</strain>
    </source>
</reference>
<evidence type="ECO:0000313" key="1">
    <source>
        <dbReference type="EMBL" id="GAA3911361.1"/>
    </source>
</evidence>